<protein>
    <submittedName>
        <fullName evidence="1">Uncharacterized protein</fullName>
    </submittedName>
</protein>
<accession>A0AAJ8DYA4</accession>
<proteinExistence type="predicted"/>
<dbReference type="RefSeq" id="XP_059600545.1">
    <property type="nucleotide sequence ID" value="XM_059747481.1"/>
</dbReference>
<evidence type="ECO:0000313" key="1">
    <source>
        <dbReference type="RefSeq" id="XP_059600545.1"/>
    </source>
</evidence>
<reference evidence="1" key="2">
    <citation type="submission" date="2025-08" db="UniProtKB">
        <authorList>
            <consortium name="RefSeq"/>
        </authorList>
    </citation>
    <scope>IDENTIFICATION</scope>
</reference>
<dbReference type="VEuPathDB" id="FungiDB:An04g04450"/>
<dbReference type="AlphaFoldDB" id="A0AAJ8DYA4"/>
<gene>
    <name evidence="1" type="ORF">An04g04450</name>
</gene>
<dbReference type="GeneID" id="84590885"/>
<sequence>MMLLLTCYHLQLKPPLCRVHPLVESGLPLLLTKLPSAVTGPEHDHSAWATERDDIFINKLSGQFVKEMGVTPPLIIAGPKLSARQPVTTGCCSKAPWANSTCFVRLLRR</sequence>
<organism evidence="1">
    <name type="scientific">Aspergillus niger</name>
    <dbReference type="NCBI Taxonomy" id="5061"/>
    <lineage>
        <taxon>Eukaryota</taxon>
        <taxon>Fungi</taxon>
        <taxon>Dikarya</taxon>
        <taxon>Ascomycota</taxon>
        <taxon>Pezizomycotina</taxon>
        <taxon>Eurotiomycetes</taxon>
        <taxon>Eurotiomycetidae</taxon>
        <taxon>Eurotiales</taxon>
        <taxon>Aspergillaceae</taxon>
        <taxon>Aspergillus</taxon>
        <taxon>Aspergillus subgen. Circumdati</taxon>
    </lineage>
</organism>
<name>A0AAJ8DYA4_ASPNG</name>
<reference evidence="1" key="1">
    <citation type="submission" date="2025-02" db="EMBL/GenBank/DDBJ databases">
        <authorList>
            <consortium name="NCBI Genome Project"/>
        </authorList>
    </citation>
    <scope>NUCLEOTIDE SEQUENCE</scope>
</reference>
<dbReference type="KEGG" id="ang:An04g04450"/>